<dbReference type="RefSeq" id="WP_191211319.1">
    <property type="nucleotide sequence ID" value="NZ_BAABKL010000009.1"/>
</dbReference>
<feature type="compositionally biased region" description="Basic and acidic residues" evidence="1">
    <location>
        <begin position="8"/>
        <end position="18"/>
    </location>
</feature>
<dbReference type="Proteomes" id="UP000632289">
    <property type="component" value="Unassembled WGS sequence"/>
</dbReference>
<organism evidence="2 3">
    <name type="scientific">Streptomyces chumphonensis</name>
    <dbReference type="NCBI Taxonomy" id="1214925"/>
    <lineage>
        <taxon>Bacteria</taxon>
        <taxon>Bacillati</taxon>
        <taxon>Actinomycetota</taxon>
        <taxon>Actinomycetes</taxon>
        <taxon>Kitasatosporales</taxon>
        <taxon>Streptomycetaceae</taxon>
        <taxon>Streptomyces</taxon>
    </lineage>
</organism>
<evidence type="ECO:0000313" key="2">
    <source>
        <dbReference type="EMBL" id="MBD3934024.1"/>
    </source>
</evidence>
<dbReference type="AlphaFoldDB" id="A0A927F4I1"/>
<dbReference type="Pfam" id="PF05787">
    <property type="entry name" value="PhoX"/>
    <property type="match status" value="1"/>
</dbReference>
<dbReference type="InterPro" id="IPR006311">
    <property type="entry name" value="TAT_signal"/>
</dbReference>
<feature type="region of interest" description="Disordered" evidence="1">
    <location>
        <begin position="596"/>
        <end position="626"/>
    </location>
</feature>
<reference evidence="2" key="1">
    <citation type="submission" date="2020-09" db="EMBL/GenBank/DDBJ databases">
        <title>Secondary metabolite and genome analysis of marine Streptomyces chumphonensis KK1-2T.</title>
        <authorList>
            <person name="Phongsopitanun W."/>
            <person name="Kanchanasin P."/>
            <person name="Pittayakhajonwut P."/>
            <person name="Suwanborirux K."/>
            <person name="Tanasupawat S."/>
        </authorList>
    </citation>
    <scope>NUCLEOTIDE SEQUENCE</scope>
    <source>
        <strain evidence="2">KK1-2</strain>
    </source>
</reference>
<evidence type="ECO:0000313" key="3">
    <source>
        <dbReference type="Proteomes" id="UP000632289"/>
    </source>
</evidence>
<gene>
    <name evidence="2" type="ORF">IF129_20990</name>
</gene>
<evidence type="ECO:0000256" key="1">
    <source>
        <dbReference type="SAM" id="MobiDB-lite"/>
    </source>
</evidence>
<dbReference type="SUPFAM" id="SSF63829">
    <property type="entry name" value="Calcium-dependent phosphotriesterase"/>
    <property type="match status" value="1"/>
</dbReference>
<feature type="region of interest" description="Disordered" evidence="1">
    <location>
        <begin position="1"/>
        <end position="36"/>
    </location>
</feature>
<dbReference type="InterPro" id="IPR008557">
    <property type="entry name" value="PhoX"/>
</dbReference>
<dbReference type="PANTHER" id="PTHR35399:SF2">
    <property type="entry name" value="DUF839 DOMAIN-CONTAINING PROTEIN"/>
    <property type="match status" value="1"/>
</dbReference>
<keyword evidence="3" id="KW-1185">Reference proteome</keyword>
<sequence length="641" mass="67070">MTTEDAEDRAVGTDDTSRRRQHSRVDGPGQPHGTLSRRRVLGAGAGAFAGALALSTPAAALHPVAAGSGRPGARPGFAPVPVGEADALVVPEGHTAEVLAPWGDPLAPSGPSWAPDGRNTAAEQALQIGSHHHGIAFFPLPAGRTGSDGQRGVLAISHEGADPALLGADAGKVLAAQGVTLVEVTHRRRADGTSRGWRTVGSARNRRITGATPVAFSGPAAEDPRLASGRAPRGTLACSGHGVTPWGTYLASEENANAYFGTSEPQWQRSEADVRYGLSRNGFGHPLHRHDRRFDLAAPEQESERFGWVVEIDPLDGRAVPVKRTALGRFAHGGATVVESAGRVVVYSADAEDGEYLYKFVGEGRWRDHRAAGRSPLDHGTLYVARFADEGTGEWLPLAQGRGALTADGGWPDQAEVLIRTRLAADALGATRLDRPERVAVRRPGEGFLALPGGSGGACCEEDRHSGHGVRTASAFGQVLRWTEEAGDATARRFRWERFVSGGTSEAGPEGAFAAPKGLWCDGGGRLWISTGVSGAVLNSDEGGHDAFGNNALLAADPDSGEVRRFLTGPRGAEITGVTAAPDGRTLFVNVQHPGERTTRWGSPARSGPRAVSNWPDRDPGGRPRSATVAVRRVDGGVVGA</sequence>
<proteinExistence type="predicted"/>
<dbReference type="EMBL" id="JACXYU010000013">
    <property type="protein sequence ID" value="MBD3934024.1"/>
    <property type="molecule type" value="Genomic_DNA"/>
</dbReference>
<dbReference type="PANTHER" id="PTHR35399">
    <property type="entry name" value="SLR8030 PROTEIN"/>
    <property type="match status" value="1"/>
</dbReference>
<name>A0A927F4I1_9ACTN</name>
<accession>A0A927F4I1</accession>
<protein>
    <submittedName>
        <fullName evidence="2">PhoX family phosphatase</fullName>
    </submittedName>
</protein>
<dbReference type="PROSITE" id="PS51318">
    <property type="entry name" value="TAT"/>
    <property type="match status" value="1"/>
</dbReference>
<comment type="caution">
    <text evidence="2">The sequence shown here is derived from an EMBL/GenBank/DDBJ whole genome shotgun (WGS) entry which is preliminary data.</text>
</comment>